<dbReference type="GeneID" id="43581978"/>
<feature type="coiled-coil region" evidence="1">
    <location>
        <begin position="88"/>
        <end position="115"/>
    </location>
</feature>
<name>A0A5E8BJ69_9ASCO</name>
<evidence type="ECO:0000256" key="1">
    <source>
        <dbReference type="SAM" id="Coils"/>
    </source>
</evidence>
<dbReference type="AlphaFoldDB" id="A0A5E8BJ69"/>
<keyword evidence="3" id="KW-1185">Reference proteome</keyword>
<gene>
    <name evidence="2" type="ORF">SAPINGB_P003160</name>
</gene>
<sequence>MNNTFSFTEPTSFQNTRRLHGQTYTSGAGHFQFQRSTSKTNNASDFETNALEESLRRRLDSDLNDNTSQASQSTKNVDIQMLNLLNRIETAGREVDEQNIMLKRLSNDLSLLEAQRPELDLVLAKVDNFYQDIERQTKKR</sequence>
<proteinExistence type="predicted"/>
<organism evidence="2 3">
    <name type="scientific">Magnusiomyces paraingens</name>
    <dbReference type="NCBI Taxonomy" id="2606893"/>
    <lineage>
        <taxon>Eukaryota</taxon>
        <taxon>Fungi</taxon>
        <taxon>Dikarya</taxon>
        <taxon>Ascomycota</taxon>
        <taxon>Saccharomycotina</taxon>
        <taxon>Dipodascomycetes</taxon>
        <taxon>Dipodascales</taxon>
        <taxon>Dipodascaceae</taxon>
        <taxon>Magnusiomyces</taxon>
    </lineage>
</organism>
<accession>A0A5E8BJ69</accession>
<evidence type="ECO:0000313" key="2">
    <source>
        <dbReference type="EMBL" id="VVT51630.1"/>
    </source>
</evidence>
<dbReference type="EMBL" id="CABVLU010000002">
    <property type="protein sequence ID" value="VVT51630.1"/>
    <property type="molecule type" value="Genomic_DNA"/>
</dbReference>
<dbReference type="RefSeq" id="XP_031853769.1">
    <property type="nucleotide sequence ID" value="XM_031997878.1"/>
</dbReference>
<protein>
    <submittedName>
        <fullName evidence="2">Uncharacterized protein</fullName>
    </submittedName>
</protein>
<keyword evidence="1" id="KW-0175">Coiled coil</keyword>
<dbReference type="Proteomes" id="UP000398389">
    <property type="component" value="Unassembled WGS sequence"/>
</dbReference>
<evidence type="ECO:0000313" key="3">
    <source>
        <dbReference type="Proteomes" id="UP000398389"/>
    </source>
</evidence>
<reference evidence="2 3" key="1">
    <citation type="submission" date="2019-09" db="EMBL/GenBank/DDBJ databases">
        <authorList>
            <person name="Brejova B."/>
        </authorList>
    </citation>
    <scope>NUCLEOTIDE SEQUENCE [LARGE SCALE GENOMIC DNA]</scope>
</reference>